<reference evidence="3 4" key="1">
    <citation type="submission" date="2019-12" db="EMBL/GenBank/DDBJ databases">
        <title>Genomic-based taxomic classification of the family Erythrobacteraceae.</title>
        <authorList>
            <person name="Xu L."/>
        </authorList>
    </citation>
    <scope>NUCLEOTIDE SEQUENCE [LARGE SCALE GENOMIC DNA]</scope>
    <source>
        <strain evidence="3 4">MCCC 1A09962</strain>
    </source>
</reference>
<comment type="caution">
    <text evidence="3">The sequence shown here is derived from an EMBL/GenBank/DDBJ whole genome shotgun (WGS) entry which is preliminary data.</text>
</comment>
<evidence type="ECO:0000256" key="1">
    <source>
        <dbReference type="SAM" id="MobiDB-lite"/>
    </source>
</evidence>
<organism evidence="3 4">
    <name type="scientific">Parapontixanthobacter aurantiacus</name>
    <dbReference type="NCBI Taxonomy" id="1463599"/>
    <lineage>
        <taxon>Bacteria</taxon>
        <taxon>Pseudomonadati</taxon>
        <taxon>Pseudomonadota</taxon>
        <taxon>Alphaproteobacteria</taxon>
        <taxon>Sphingomonadales</taxon>
        <taxon>Erythrobacteraceae</taxon>
        <taxon>Parapontixanthobacter</taxon>
    </lineage>
</organism>
<dbReference type="RefSeq" id="WP_160681229.1">
    <property type="nucleotide sequence ID" value="NZ_WTYW01000001.1"/>
</dbReference>
<dbReference type="PROSITE" id="PS51257">
    <property type="entry name" value="PROKAR_LIPOPROTEIN"/>
    <property type="match status" value="1"/>
</dbReference>
<evidence type="ECO:0008006" key="5">
    <source>
        <dbReference type="Google" id="ProtNLM"/>
    </source>
</evidence>
<evidence type="ECO:0000313" key="4">
    <source>
        <dbReference type="Proteomes" id="UP000433104"/>
    </source>
</evidence>
<feature type="signal peptide" evidence="2">
    <location>
        <begin position="1"/>
        <end position="23"/>
    </location>
</feature>
<protein>
    <recommendedName>
        <fullName evidence="5">ABC transporter</fullName>
    </recommendedName>
</protein>
<proteinExistence type="predicted"/>
<dbReference type="Proteomes" id="UP000433104">
    <property type="component" value="Unassembled WGS sequence"/>
</dbReference>
<name>A0A844ZBN7_9SPHN</name>
<evidence type="ECO:0000256" key="2">
    <source>
        <dbReference type="SAM" id="SignalP"/>
    </source>
</evidence>
<dbReference type="OrthoDB" id="7390937at2"/>
<evidence type="ECO:0000313" key="3">
    <source>
        <dbReference type="EMBL" id="MXO84692.1"/>
    </source>
</evidence>
<accession>A0A844ZBN7</accession>
<keyword evidence="4" id="KW-1185">Reference proteome</keyword>
<dbReference type="AlphaFoldDB" id="A0A844ZBN7"/>
<sequence length="272" mass="28551">MRIFARAGVLALAMMLSSGCSNGAGQAGGETALADPARQDPAAQTSEPRLGLVTSLPIYWTGASGVADILSAQGEVHWVRQDLERAYVLVPLDTLAAQGEGGTIEPSAGLAGLKRLFVAQPRALSPADNVALDEWVRGGGSLLFVIDPMLTEHSEFGIGDPRRPTDVGLVPPVFARWGLAMTYEPSPDGNPSTFDLDDTEIVAFEYGELAVRDASGPASRCQILAQGLVAACTIGKGRAVIVADASFLEPDEEPVEDRPALQALLALAFDRN</sequence>
<feature type="chain" id="PRO_5032636433" description="ABC transporter" evidence="2">
    <location>
        <begin position="24"/>
        <end position="272"/>
    </location>
</feature>
<gene>
    <name evidence="3" type="ORF">GRI38_01410</name>
</gene>
<keyword evidence="2" id="KW-0732">Signal</keyword>
<dbReference type="EMBL" id="WTYW01000001">
    <property type="protein sequence ID" value="MXO84692.1"/>
    <property type="molecule type" value="Genomic_DNA"/>
</dbReference>
<feature type="region of interest" description="Disordered" evidence="1">
    <location>
        <begin position="25"/>
        <end position="46"/>
    </location>
</feature>